<evidence type="ECO:0000313" key="10">
    <source>
        <dbReference type="Proteomes" id="UP001501867"/>
    </source>
</evidence>
<keyword evidence="5 9" id="KW-0418">Kinase</keyword>
<evidence type="ECO:0000313" key="9">
    <source>
        <dbReference type="EMBL" id="GAA0279835.1"/>
    </source>
</evidence>
<name>A0ABP3EUV7_9ACTN</name>
<keyword evidence="3" id="KW-0808">Transferase</keyword>
<dbReference type="PANTHER" id="PTHR43289">
    <property type="entry name" value="MITOGEN-ACTIVATED PROTEIN KINASE KINASE KINASE 20-RELATED"/>
    <property type="match status" value="1"/>
</dbReference>
<dbReference type="InterPro" id="IPR017441">
    <property type="entry name" value="Protein_kinase_ATP_BS"/>
</dbReference>
<dbReference type="SUPFAM" id="SSF48452">
    <property type="entry name" value="TPR-like"/>
    <property type="match status" value="1"/>
</dbReference>
<dbReference type="Gene3D" id="1.10.510.10">
    <property type="entry name" value="Transferase(Phosphotransferase) domain 1"/>
    <property type="match status" value="1"/>
</dbReference>
<evidence type="ECO:0000256" key="3">
    <source>
        <dbReference type="ARBA" id="ARBA00022679"/>
    </source>
</evidence>
<dbReference type="CDD" id="cd14014">
    <property type="entry name" value="STKc_PknB_like"/>
    <property type="match status" value="1"/>
</dbReference>
<evidence type="ECO:0000256" key="4">
    <source>
        <dbReference type="ARBA" id="ARBA00022741"/>
    </source>
</evidence>
<dbReference type="SMART" id="SM00220">
    <property type="entry name" value="S_TKc"/>
    <property type="match status" value="1"/>
</dbReference>
<dbReference type="Pfam" id="PF00069">
    <property type="entry name" value="Pkinase"/>
    <property type="match status" value="1"/>
</dbReference>
<dbReference type="InterPro" id="IPR008271">
    <property type="entry name" value="Ser/Thr_kinase_AS"/>
</dbReference>
<keyword evidence="10" id="KW-1185">Reference proteome</keyword>
<evidence type="ECO:0000256" key="5">
    <source>
        <dbReference type="ARBA" id="ARBA00022777"/>
    </source>
</evidence>
<evidence type="ECO:0000256" key="2">
    <source>
        <dbReference type="ARBA" id="ARBA00022527"/>
    </source>
</evidence>
<comment type="caution">
    <text evidence="9">The sequence shown here is derived from an EMBL/GenBank/DDBJ whole genome shotgun (WGS) entry which is preliminary data.</text>
</comment>
<keyword evidence="4 7" id="KW-0547">Nucleotide-binding</keyword>
<dbReference type="PANTHER" id="PTHR43289:SF6">
    <property type="entry name" value="SERINE_THREONINE-PROTEIN KINASE NEKL-3"/>
    <property type="match status" value="1"/>
</dbReference>
<dbReference type="InterPro" id="IPR011990">
    <property type="entry name" value="TPR-like_helical_dom_sf"/>
</dbReference>
<reference evidence="10" key="1">
    <citation type="journal article" date="2019" name="Int. J. Syst. Evol. Microbiol.">
        <title>The Global Catalogue of Microorganisms (GCM) 10K type strain sequencing project: providing services to taxonomists for standard genome sequencing and annotation.</title>
        <authorList>
            <consortium name="The Broad Institute Genomics Platform"/>
            <consortium name="The Broad Institute Genome Sequencing Center for Infectious Disease"/>
            <person name="Wu L."/>
            <person name="Ma J."/>
        </authorList>
    </citation>
    <scope>NUCLEOTIDE SEQUENCE [LARGE SCALE GENOMIC DNA]</scope>
    <source>
        <strain evidence="10">JCM 4505</strain>
    </source>
</reference>
<dbReference type="Gene3D" id="1.25.40.10">
    <property type="entry name" value="Tetratricopeptide repeat domain"/>
    <property type="match status" value="3"/>
</dbReference>
<accession>A0ABP3EUV7</accession>
<organism evidence="9 10">
    <name type="scientific">Streptomyces polychromogenes</name>
    <dbReference type="NCBI Taxonomy" id="67342"/>
    <lineage>
        <taxon>Bacteria</taxon>
        <taxon>Bacillati</taxon>
        <taxon>Actinomycetota</taxon>
        <taxon>Actinomycetes</taxon>
        <taxon>Kitasatosporales</taxon>
        <taxon>Streptomycetaceae</taxon>
        <taxon>Streptomyces</taxon>
    </lineage>
</organism>
<dbReference type="Proteomes" id="UP001501867">
    <property type="component" value="Unassembled WGS sequence"/>
</dbReference>
<dbReference type="EMBL" id="BAAABV010000011">
    <property type="protein sequence ID" value="GAA0279835.1"/>
    <property type="molecule type" value="Genomic_DNA"/>
</dbReference>
<dbReference type="PROSITE" id="PS00108">
    <property type="entry name" value="PROTEIN_KINASE_ST"/>
    <property type="match status" value="1"/>
</dbReference>
<proteinExistence type="predicted"/>
<dbReference type="PROSITE" id="PS00107">
    <property type="entry name" value="PROTEIN_KINASE_ATP"/>
    <property type="match status" value="1"/>
</dbReference>
<evidence type="ECO:0000256" key="6">
    <source>
        <dbReference type="ARBA" id="ARBA00022840"/>
    </source>
</evidence>
<dbReference type="Pfam" id="PF13374">
    <property type="entry name" value="TPR_10"/>
    <property type="match status" value="3"/>
</dbReference>
<protein>
    <recommendedName>
        <fullName evidence="1">non-specific serine/threonine protein kinase</fullName>
        <ecNumber evidence="1">2.7.11.1</ecNumber>
    </recommendedName>
</protein>
<dbReference type="InterPro" id="IPR000719">
    <property type="entry name" value="Prot_kinase_dom"/>
</dbReference>
<feature type="binding site" evidence="7">
    <location>
        <position position="44"/>
    </location>
    <ligand>
        <name>ATP</name>
        <dbReference type="ChEBI" id="CHEBI:30616"/>
    </ligand>
</feature>
<dbReference type="SUPFAM" id="SSF56112">
    <property type="entry name" value="Protein kinase-like (PK-like)"/>
    <property type="match status" value="1"/>
</dbReference>
<evidence type="ECO:0000259" key="8">
    <source>
        <dbReference type="PROSITE" id="PS50011"/>
    </source>
</evidence>
<evidence type="ECO:0000256" key="7">
    <source>
        <dbReference type="PROSITE-ProRule" id="PRU10141"/>
    </source>
</evidence>
<dbReference type="PROSITE" id="PS50011">
    <property type="entry name" value="PROTEIN_KINASE_DOM"/>
    <property type="match status" value="1"/>
</dbReference>
<gene>
    <name evidence="9" type="ORF">GCM10010302_16970</name>
</gene>
<dbReference type="InterPro" id="IPR011009">
    <property type="entry name" value="Kinase-like_dom_sf"/>
</dbReference>
<sequence>MGGVVEAGTRLADRYELVECLGQGGMGQVWQAFDEQLKRAVAVKILLAGREDEKAVSRFRREATIGARLHHPGITVVHDVGHDAGQLFIVMELLNGRDLASLLSESPHGLPIADALSLAIQIIDALAAAHDQGIVHRDLKPANVFLHQGRVKICDFGIARAIDSTAGLTSKNLLLGTPPYMAPEQWRGETVDTRCDLYAYGCLLYAMLTGTTPFTGNLQALMHQHSHKAPAPSRTHRPEIPQALDSLVLALLEKAVEDRPADAHTVHRALAAITHVTEPDTAPQVPQSGGATFVDDLIQQAVAAAESDVVRARDLCAAIVEVATRSLGPDHQSTLRARHYHAVWVGTAGAPARARDLYEALIPDVTRVLGADHFDTLTFRHHHPWWVGEAGDPARARDLYEALIPDLIRVLGPDHPDTLAACCEHARWVGEGGDAARARDLYEALIPNLTRVLGPDHLDALTTRRQHARRVGEAGNPARARDLYEALIRNLTRVLGPDHPDTLRAGSSHAEWVGKAGNPTAARDLGAVLIRDLTRVLGPEHLDTLTARRRHAWWVGKAGNPAWWVGEGGDPAWLVGEASAAATARDLHVTLIRDLTRILGTNHPDTLTARSNHAWWVGEAGNPETARDLHAVLMPHLIRVLGPDHTVTLTARSSRAWWVGVAGNPAAARDLDRRLVSDLTRLLGPVHPDTLTARNRHAWWVGEAGNPAAARDLYAALVSDSSRILGAKHTDTIDFRHNQAYWTREAAQGWET</sequence>
<evidence type="ECO:0000256" key="1">
    <source>
        <dbReference type="ARBA" id="ARBA00012513"/>
    </source>
</evidence>
<feature type="domain" description="Protein kinase" evidence="8">
    <location>
        <begin position="15"/>
        <end position="270"/>
    </location>
</feature>
<dbReference type="EC" id="2.7.11.1" evidence="1"/>
<keyword evidence="2" id="KW-0723">Serine/threonine-protein kinase</keyword>
<dbReference type="GO" id="GO:0016301">
    <property type="term" value="F:kinase activity"/>
    <property type="evidence" value="ECO:0007669"/>
    <property type="project" value="UniProtKB-KW"/>
</dbReference>
<keyword evidence="6 7" id="KW-0067">ATP-binding</keyword>
<dbReference type="Gene3D" id="3.30.200.20">
    <property type="entry name" value="Phosphorylase Kinase, domain 1"/>
    <property type="match status" value="1"/>
</dbReference>